<dbReference type="RefSeq" id="WP_209686988.1">
    <property type="nucleotide sequence ID" value="NZ_JAGGLU010000007.1"/>
</dbReference>
<name>A0ABS4MEZ9_9LACO</name>
<evidence type="ECO:0000313" key="2">
    <source>
        <dbReference type="Proteomes" id="UP001519292"/>
    </source>
</evidence>
<protein>
    <submittedName>
        <fullName evidence="1">Nitrate reductase assembly molybdenum cofactor insertion protein NarJ</fullName>
    </submittedName>
</protein>
<sequence>MNRLNKIIKAASKSPFINNVIEEYTSKLEWGEIMNQIALMREDIRREDIAKMIESYRKNFELTDEKILLLLTQSYGDDFTKDELQEMIEQTK</sequence>
<reference evidence="1 2" key="1">
    <citation type="submission" date="2021-03" db="EMBL/GenBank/DDBJ databases">
        <title>Genomic Encyclopedia of Type Strains, Phase IV (KMG-IV): sequencing the most valuable type-strain genomes for metagenomic binning, comparative biology and taxonomic classification.</title>
        <authorList>
            <person name="Goeker M."/>
        </authorList>
    </citation>
    <scope>NUCLEOTIDE SEQUENCE [LARGE SCALE GENOMIC DNA]</scope>
    <source>
        <strain evidence="1 2">DSM 101872</strain>
    </source>
</reference>
<gene>
    <name evidence="1" type="ORF">J2Z60_001425</name>
</gene>
<comment type="caution">
    <text evidence="1">The sequence shown here is derived from an EMBL/GenBank/DDBJ whole genome shotgun (WGS) entry which is preliminary data.</text>
</comment>
<keyword evidence="2" id="KW-1185">Reference proteome</keyword>
<evidence type="ECO:0000313" key="1">
    <source>
        <dbReference type="EMBL" id="MBP2058248.1"/>
    </source>
</evidence>
<organism evidence="1 2">
    <name type="scientific">Lactobacillus colini</name>
    <dbReference type="NCBI Taxonomy" id="1819254"/>
    <lineage>
        <taxon>Bacteria</taxon>
        <taxon>Bacillati</taxon>
        <taxon>Bacillota</taxon>
        <taxon>Bacilli</taxon>
        <taxon>Lactobacillales</taxon>
        <taxon>Lactobacillaceae</taxon>
        <taxon>Lactobacillus</taxon>
    </lineage>
</organism>
<dbReference type="Proteomes" id="UP001519292">
    <property type="component" value="Unassembled WGS sequence"/>
</dbReference>
<proteinExistence type="predicted"/>
<dbReference type="EMBL" id="JAGGLU010000007">
    <property type="protein sequence ID" value="MBP2058248.1"/>
    <property type="molecule type" value="Genomic_DNA"/>
</dbReference>
<accession>A0ABS4MEZ9</accession>